<evidence type="ECO:0000313" key="3">
    <source>
        <dbReference type="Proteomes" id="UP001597283"/>
    </source>
</evidence>
<gene>
    <name evidence="2" type="ORF">ACFSC3_15135</name>
</gene>
<comment type="caution">
    <text evidence="2">The sequence shown here is derived from an EMBL/GenBank/DDBJ whole genome shotgun (WGS) entry which is preliminary data.</text>
</comment>
<organism evidence="2 3">
    <name type="scientific">Sphingomonas floccifaciens</name>
    <dbReference type="NCBI Taxonomy" id="1844115"/>
    <lineage>
        <taxon>Bacteria</taxon>
        <taxon>Pseudomonadati</taxon>
        <taxon>Pseudomonadota</taxon>
        <taxon>Alphaproteobacteria</taxon>
        <taxon>Sphingomonadales</taxon>
        <taxon>Sphingomonadaceae</taxon>
        <taxon>Sphingomonas</taxon>
    </lineage>
</organism>
<reference evidence="3" key="1">
    <citation type="journal article" date="2019" name="Int. J. Syst. Evol. Microbiol.">
        <title>The Global Catalogue of Microorganisms (GCM) 10K type strain sequencing project: providing services to taxonomists for standard genome sequencing and annotation.</title>
        <authorList>
            <consortium name="The Broad Institute Genomics Platform"/>
            <consortium name="The Broad Institute Genome Sequencing Center for Infectious Disease"/>
            <person name="Wu L."/>
            <person name="Ma J."/>
        </authorList>
    </citation>
    <scope>NUCLEOTIDE SEQUENCE [LARGE SCALE GENOMIC DNA]</scope>
    <source>
        <strain evidence="3">Q85</strain>
    </source>
</reference>
<keyword evidence="3" id="KW-1185">Reference proteome</keyword>
<dbReference type="Proteomes" id="UP001597283">
    <property type="component" value="Unassembled WGS sequence"/>
</dbReference>
<accession>A0ABW4NFH3</accession>
<evidence type="ECO:0000313" key="2">
    <source>
        <dbReference type="EMBL" id="MFD1788898.1"/>
    </source>
</evidence>
<feature type="domain" description="PilZ" evidence="1">
    <location>
        <begin position="29"/>
        <end position="102"/>
    </location>
</feature>
<proteinExistence type="predicted"/>
<dbReference type="InterPro" id="IPR009875">
    <property type="entry name" value="PilZ_domain"/>
</dbReference>
<evidence type="ECO:0000259" key="1">
    <source>
        <dbReference type="Pfam" id="PF07238"/>
    </source>
</evidence>
<dbReference type="SUPFAM" id="SSF141371">
    <property type="entry name" value="PilZ domain-like"/>
    <property type="match status" value="1"/>
</dbReference>
<sequence>MDDLSYGVSAQTTVDDIGIQRPGRDALVMSAQLRLSSLATPVTVRIRNLSAGGLMAEFSGRAGVGDAIEVDIRGIGWVSGRIAWIAEGRMGIALDNDIDPRLAHDARSTLQLI</sequence>
<protein>
    <submittedName>
        <fullName evidence="2">PilZ domain-containing protein</fullName>
    </submittedName>
</protein>
<name>A0ABW4NFH3_9SPHN</name>
<dbReference type="Pfam" id="PF07238">
    <property type="entry name" value="PilZ"/>
    <property type="match status" value="1"/>
</dbReference>
<dbReference type="EMBL" id="JBHUFC010000006">
    <property type="protein sequence ID" value="MFD1788898.1"/>
    <property type="molecule type" value="Genomic_DNA"/>
</dbReference>
<dbReference type="RefSeq" id="WP_380941270.1">
    <property type="nucleotide sequence ID" value="NZ_JBHUFC010000006.1"/>
</dbReference>